<keyword evidence="1" id="KW-0560">Oxidoreductase</keyword>
<dbReference type="InterPro" id="IPR016162">
    <property type="entry name" value="Ald_DH_N"/>
</dbReference>
<sequence length="49" mass="5612">MGVEETRAAVDEAYVAQPGWAALTARERSDLLWRWHQLIIAMQAISPRF</sequence>
<accession>A0A1G8Z5F7</accession>
<evidence type="ECO:0000256" key="1">
    <source>
        <dbReference type="ARBA" id="ARBA00023002"/>
    </source>
</evidence>
<dbReference type="AlphaFoldDB" id="A0A1G8Z5F7"/>
<evidence type="ECO:0000313" key="2">
    <source>
        <dbReference type="EMBL" id="SDK09645.1"/>
    </source>
</evidence>
<proteinExistence type="predicted"/>
<keyword evidence="3" id="KW-1185">Reference proteome</keyword>
<dbReference type="EMBL" id="FNEE01000011">
    <property type="protein sequence ID" value="SDK09645.1"/>
    <property type="molecule type" value="Genomic_DNA"/>
</dbReference>
<evidence type="ECO:0000313" key="3">
    <source>
        <dbReference type="Proteomes" id="UP000198894"/>
    </source>
</evidence>
<reference evidence="3" key="1">
    <citation type="submission" date="2016-10" db="EMBL/GenBank/DDBJ databases">
        <authorList>
            <person name="Varghese N."/>
            <person name="Submissions S."/>
        </authorList>
    </citation>
    <scope>NUCLEOTIDE SEQUENCE [LARGE SCALE GENOMIC DNA]</scope>
    <source>
        <strain evidence="3">CGMCC 1.11022</strain>
    </source>
</reference>
<organism evidence="2 3">
    <name type="scientific">Mesorhizobium muleiense</name>
    <dbReference type="NCBI Taxonomy" id="1004279"/>
    <lineage>
        <taxon>Bacteria</taxon>
        <taxon>Pseudomonadati</taxon>
        <taxon>Pseudomonadota</taxon>
        <taxon>Alphaproteobacteria</taxon>
        <taxon>Hyphomicrobiales</taxon>
        <taxon>Phyllobacteriaceae</taxon>
        <taxon>Mesorhizobium</taxon>
    </lineage>
</organism>
<dbReference type="Proteomes" id="UP000198894">
    <property type="component" value="Unassembled WGS sequence"/>
</dbReference>
<dbReference type="InterPro" id="IPR016161">
    <property type="entry name" value="Ald_DH/histidinol_DH"/>
</dbReference>
<name>A0A1G8Z5F7_9HYPH</name>
<gene>
    <name evidence="2" type="ORF">SAMN05428953_111161</name>
</gene>
<dbReference type="Gene3D" id="3.40.605.10">
    <property type="entry name" value="Aldehyde Dehydrogenase, Chain A, domain 1"/>
    <property type="match status" value="1"/>
</dbReference>
<protein>
    <submittedName>
        <fullName evidence="2">Succinate-semialdehyde dehydrogenase / glutarate-semialdehyde dehydrogenase</fullName>
    </submittedName>
</protein>
<dbReference type="GO" id="GO:0016491">
    <property type="term" value="F:oxidoreductase activity"/>
    <property type="evidence" value="ECO:0007669"/>
    <property type="project" value="UniProtKB-KW"/>
</dbReference>
<dbReference type="SUPFAM" id="SSF53720">
    <property type="entry name" value="ALDH-like"/>
    <property type="match status" value="1"/>
</dbReference>